<evidence type="ECO:0000256" key="3">
    <source>
        <dbReference type="ARBA" id="ARBA00022475"/>
    </source>
</evidence>
<feature type="transmembrane region" description="Helical" evidence="7">
    <location>
        <begin position="105"/>
        <end position="122"/>
    </location>
</feature>
<dbReference type="Gene3D" id="1.20.1250.20">
    <property type="entry name" value="MFS general substrate transporter like domains"/>
    <property type="match status" value="2"/>
</dbReference>
<dbReference type="EMBL" id="QPJW01000002">
    <property type="protein sequence ID" value="RCX21602.1"/>
    <property type="molecule type" value="Genomic_DNA"/>
</dbReference>
<keyword evidence="10" id="KW-1185">Reference proteome</keyword>
<feature type="transmembrane region" description="Helical" evidence="7">
    <location>
        <begin position="76"/>
        <end position="99"/>
    </location>
</feature>
<dbReference type="InterPro" id="IPR001958">
    <property type="entry name" value="Tet-R_TetA/multi-R_MdtG-like"/>
</dbReference>
<dbReference type="PANTHER" id="PTHR23517">
    <property type="entry name" value="RESISTANCE PROTEIN MDTM, PUTATIVE-RELATED-RELATED"/>
    <property type="match status" value="1"/>
</dbReference>
<feature type="domain" description="Major facilitator superfamily (MFS) profile" evidence="8">
    <location>
        <begin position="10"/>
        <end position="391"/>
    </location>
</feature>
<dbReference type="PROSITE" id="PS50850">
    <property type="entry name" value="MFS"/>
    <property type="match status" value="1"/>
</dbReference>
<proteinExistence type="predicted"/>
<evidence type="ECO:0000256" key="5">
    <source>
        <dbReference type="ARBA" id="ARBA00022989"/>
    </source>
</evidence>
<evidence type="ECO:0000256" key="2">
    <source>
        <dbReference type="ARBA" id="ARBA00022448"/>
    </source>
</evidence>
<dbReference type="PANTHER" id="PTHR23517:SF2">
    <property type="entry name" value="MULTIDRUG RESISTANCE PROTEIN MDTH"/>
    <property type="match status" value="1"/>
</dbReference>
<name>A0A369BJ27_9BACL</name>
<feature type="transmembrane region" description="Helical" evidence="7">
    <location>
        <begin position="12"/>
        <end position="33"/>
    </location>
</feature>
<sequence>MKSRLFLNGNIICLIIISLITNMSGSMILPLFALYVEKFGISAFGMSILFSLFYVGRFCGGSITGRVYNKIGAKRLGVILLVAEIVCMISFPFANAFIILAMLRILQGIVAIGLSVFVRITVNNISTNENRGILNGYVSSSEGAGMILGPVISGLIVTYFSLSMPFYFVGFIAFISLIAVTRMRFPGIVVNSENTELFEEGGFKKNKLKKQLFLYSTVHFLEMSAYAIFLTYFSVYAKYKLGWDALEISLAFTVVGVSTFVSAPFVGKLSDILRDRLLLCIAGLFFIMVEICSFLFFTDKWIIYSGMLIGGIGGACYLDSFYSHIGDVIPIENRSTFMGNLVSLSELGSIVSPLIAGVLIQKFNNDAPFYYNLILVALAMMIQALVRTRTRIRKNNDLNQGM</sequence>
<dbReference type="Pfam" id="PF07690">
    <property type="entry name" value="MFS_1"/>
    <property type="match status" value="1"/>
</dbReference>
<dbReference type="SUPFAM" id="SSF103473">
    <property type="entry name" value="MFS general substrate transporter"/>
    <property type="match status" value="1"/>
</dbReference>
<feature type="transmembrane region" description="Helical" evidence="7">
    <location>
        <begin position="341"/>
        <end position="363"/>
    </location>
</feature>
<dbReference type="RefSeq" id="WP_114496148.1">
    <property type="nucleotide sequence ID" value="NZ_QPJW01000002.1"/>
</dbReference>
<feature type="transmembrane region" description="Helical" evidence="7">
    <location>
        <begin position="39"/>
        <end position="56"/>
    </location>
</feature>
<dbReference type="InterPro" id="IPR050171">
    <property type="entry name" value="MFS_Transporters"/>
</dbReference>
<reference evidence="9 10" key="1">
    <citation type="submission" date="2018-07" db="EMBL/GenBank/DDBJ databases">
        <title>Genomic Encyclopedia of Type Strains, Phase III (KMG-III): the genomes of soil and plant-associated and newly described type strains.</title>
        <authorList>
            <person name="Whitman W."/>
        </authorList>
    </citation>
    <scope>NUCLEOTIDE SEQUENCE [LARGE SCALE GENOMIC DNA]</scope>
    <source>
        <strain evidence="9 10">CECT 8333</strain>
    </source>
</reference>
<evidence type="ECO:0000256" key="6">
    <source>
        <dbReference type="ARBA" id="ARBA00023136"/>
    </source>
</evidence>
<keyword evidence="2" id="KW-0813">Transport</keyword>
<dbReference type="InterPro" id="IPR036259">
    <property type="entry name" value="MFS_trans_sf"/>
</dbReference>
<dbReference type="PRINTS" id="PR01035">
    <property type="entry name" value="TCRTETA"/>
</dbReference>
<accession>A0A369BJ27</accession>
<evidence type="ECO:0000256" key="4">
    <source>
        <dbReference type="ARBA" id="ARBA00022692"/>
    </source>
</evidence>
<feature type="transmembrane region" description="Helical" evidence="7">
    <location>
        <begin position="369"/>
        <end position="386"/>
    </location>
</feature>
<gene>
    <name evidence="9" type="ORF">DFP94_102356</name>
</gene>
<comment type="caution">
    <text evidence="9">The sequence shown here is derived from an EMBL/GenBank/DDBJ whole genome shotgun (WGS) entry which is preliminary data.</text>
</comment>
<comment type="subcellular location">
    <subcellularLocation>
        <location evidence="1">Cell membrane</location>
        <topology evidence="1">Multi-pass membrane protein</topology>
    </subcellularLocation>
</comment>
<keyword evidence="6 7" id="KW-0472">Membrane</keyword>
<feature type="transmembrane region" description="Helical" evidence="7">
    <location>
        <begin position="302"/>
        <end position="320"/>
    </location>
</feature>
<dbReference type="OrthoDB" id="2656695at2"/>
<feature type="transmembrane region" description="Helical" evidence="7">
    <location>
        <begin position="245"/>
        <end position="265"/>
    </location>
</feature>
<evidence type="ECO:0000256" key="7">
    <source>
        <dbReference type="SAM" id="Phobius"/>
    </source>
</evidence>
<evidence type="ECO:0000313" key="10">
    <source>
        <dbReference type="Proteomes" id="UP000253090"/>
    </source>
</evidence>
<keyword evidence="3" id="KW-1003">Cell membrane</keyword>
<keyword evidence="4 7" id="KW-0812">Transmembrane</keyword>
<dbReference type="AlphaFoldDB" id="A0A369BJ27"/>
<evidence type="ECO:0000256" key="1">
    <source>
        <dbReference type="ARBA" id="ARBA00004651"/>
    </source>
</evidence>
<dbReference type="InterPro" id="IPR020846">
    <property type="entry name" value="MFS_dom"/>
</dbReference>
<evidence type="ECO:0000259" key="8">
    <source>
        <dbReference type="PROSITE" id="PS50850"/>
    </source>
</evidence>
<dbReference type="InterPro" id="IPR011701">
    <property type="entry name" value="MFS"/>
</dbReference>
<dbReference type="GO" id="GO:0022857">
    <property type="term" value="F:transmembrane transporter activity"/>
    <property type="evidence" value="ECO:0007669"/>
    <property type="project" value="InterPro"/>
</dbReference>
<evidence type="ECO:0000313" key="9">
    <source>
        <dbReference type="EMBL" id="RCX21602.1"/>
    </source>
</evidence>
<feature type="transmembrane region" description="Helical" evidence="7">
    <location>
        <begin position="212"/>
        <end position="233"/>
    </location>
</feature>
<feature type="transmembrane region" description="Helical" evidence="7">
    <location>
        <begin position="166"/>
        <end position="185"/>
    </location>
</feature>
<dbReference type="CDD" id="cd17325">
    <property type="entry name" value="MFS_MdtG_SLC18_like"/>
    <property type="match status" value="1"/>
</dbReference>
<dbReference type="Proteomes" id="UP000253090">
    <property type="component" value="Unassembled WGS sequence"/>
</dbReference>
<dbReference type="GO" id="GO:0005886">
    <property type="term" value="C:plasma membrane"/>
    <property type="evidence" value="ECO:0007669"/>
    <property type="project" value="UniProtKB-SubCell"/>
</dbReference>
<protein>
    <submittedName>
        <fullName evidence="9">DHA1 family quinolone resistance protein-like MFS transporter</fullName>
    </submittedName>
</protein>
<keyword evidence="5 7" id="KW-1133">Transmembrane helix</keyword>
<organism evidence="9 10">
    <name type="scientific">Fontibacillus phaseoli</name>
    <dbReference type="NCBI Taxonomy" id="1416533"/>
    <lineage>
        <taxon>Bacteria</taxon>
        <taxon>Bacillati</taxon>
        <taxon>Bacillota</taxon>
        <taxon>Bacilli</taxon>
        <taxon>Bacillales</taxon>
        <taxon>Paenibacillaceae</taxon>
        <taxon>Fontibacillus</taxon>
    </lineage>
</organism>
<feature type="transmembrane region" description="Helical" evidence="7">
    <location>
        <begin position="277"/>
        <end position="296"/>
    </location>
</feature>